<dbReference type="InterPro" id="IPR007889">
    <property type="entry name" value="HTH_Psq"/>
</dbReference>
<comment type="subcellular location">
    <subcellularLocation>
        <location evidence="1">Nucleus</location>
    </subcellularLocation>
</comment>
<dbReference type="Pfam" id="PF04218">
    <property type="entry name" value="CENP-B_N"/>
    <property type="match status" value="1"/>
</dbReference>
<dbReference type="SUPFAM" id="SSF46689">
    <property type="entry name" value="Homeodomain-like"/>
    <property type="match status" value="1"/>
</dbReference>
<organism evidence="3 4">
    <name type="scientific">Petrolisthes manimaculis</name>
    <dbReference type="NCBI Taxonomy" id="1843537"/>
    <lineage>
        <taxon>Eukaryota</taxon>
        <taxon>Metazoa</taxon>
        <taxon>Ecdysozoa</taxon>
        <taxon>Arthropoda</taxon>
        <taxon>Crustacea</taxon>
        <taxon>Multicrustacea</taxon>
        <taxon>Malacostraca</taxon>
        <taxon>Eumalacostraca</taxon>
        <taxon>Eucarida</taxon>
        <taxon>Decapoda</taxon>
        <taxon>Pleocyemata</taxon>
        <taxon>Anomura</taxon>
        <taxon>Galatheoidea</taxon>
        <taxon>Porcellanidae</taxon>
        <taxon>Petrolisthes</taxon>
    </lineage>
</organism>
<dbReference type="EMBL" id="JAWZYT010000517">
    <property type="protein sequence ID" value="KAK4322488.1"/>
    <property type="molecule type" value="Genomic_DNA"/>
</dbReference>
<dbReference type="Proteomes" id="UP001292094">
    <property type="component" value="Unassembled WGS sequence"/>
</dbReference>
<dbReference type="InterPro" id="IPR050863">
    <property type="entry name" value="CenT-Element_Derived"/>
</dbReference>
<feature type="domain" description="HTH psq-type" evidence="2">
    <location>
        <begin position="6"/>
        <end position="56"/>
    </location>
</feature>
<reference evidence="3" key="1">
    <citation type="submission" date="2023-11" db="EMBL/GenBank/DDBJ databases">
        <title>Genome assemblies of two species of porcelain crab, Petrolisthes cinctipes and Petrolisthes manimaculis (Anomura: Porcellanidae).</title>
        <authorList>
            <person name="Angst P."/>
        </authorList>
    </citation>
    <scope>NUCLEOTIDE SEQUENCE</scope>
    <source>
        <strain evidence="3">PB745_02</strain>
        <tissue evidence="3">Gill</tissue>
    </source>
</reference>
<dbReference type="GO" id="GO:0005634">
    <property type="term" value="C:nucleus"/>
    <property type="evidence" value="ECO:0007669"/>
    <property type="project" value="UniProtKB-SubCell"/>
</dbReference>
<sequence>MAPKEKKKRVHLSIADKLELLKKLEAGASVSRVCEIYGVKKQTVSDIRKAKDKLRNYALKFNVDTTKDKKGVIHGRSHMRQPQSETLEEAVFKWYVQQRSVKVNVRGVELMAGARKLADHMGINFKASTVSSTLLSDLVKVLQVLLHKDACLMDSIVIPSRALHQRSPPCRSKDILRDH</sequence>
<accession>A0AAE1UFF8</accession>
<keyword evidence="4" id="KW-1185">Reference proteome</keyword>
<comment type="caution">
    <text evidence="3">The sequence shown here is derived from an EMBL/GenBank/DDBJ whole genome shotgun (WGS) entry which is preliminary data.</text>
</comment>
<proteinExistence type="predicted"/>
<evidence type="ECO:0000256" key="1">
    <source>
        <dbReference type="ARBA" id="ARBA00004123"/>
    </source>
</evidence>
<dbReference type="AlphaFoldDB" id="A0AAE1UFF8"/>
<dbReference type="PANTHER" id="PTHR19303">
    <property type="entry name" value="TRANSPOSON"/>
    <property type="match status" value="1"/>
</dbReference>
<dbReference type="Gene3D" id="1.10.10.60">
    <property type="entry name" value="Homeodomain-like"/>
    <property type="match status" value="2"/>
</dbReference>
<evidence type="ECO:0000259" key="2">
    <source>
        <dbReference type="Pfam" id="PF04218"/>
    </source>
</evidence>
<evidence type="ECO:0000313" key="4">
    <source>
        <dbReference type="Proteomes" id="UP001292094"/>
    </source>
</evidence>
<dbReference type="PANTHER" id="PTHR19303:SF16">
    <property type="entry name" value="JERKY PROTEIN HOMOLOG-LIKE"/>
    <property type="match status" value="1"/>
</dbReference>
<gene>
    <name evidence="3" type="ORF">Pmani_006827</name>
</gene>
<name>A0AAE1UFF8_9EUCA</name>
<dbReference type="GO" id="GO:0003677">
    <property type="term" value="F:DNA binding"/>
    <property type="evidence" value="ECO:0007669"/>
    <property type="project" value="InterPro"/>
</dbReference>
<evidence type="ECO:0000313" key="3">
    <source>
        <dbReference type="EMBL" id="KAK4322488.1"/>
    </source>
</evidence>
<protein>
    <recommendedName>
        <fullName evidence="2">HTH psq-type domain-containing protein</fullName>
    </recommendedName>
</protein>
<dbReference type="InterPro" id="IPR009057">
    <property type="entry name" value="Homeodomain-like_sf"/>
</dbReference>